<evidence type="ECO:0008006" key="3">
    <source>
        <dbReference type="Google" id="ProtNLM"/>
    </source>
</evidence>
<protein>
    <recommendedName>
        <fullName evidence="3">Ribosome association toxin RatA</fullName>
    </recommendedName>
</protein>
<accession>A0A4V1M1A8</accession>
<dbReference type="InterPro" id="IPR023393">
    <property type="entry name" value="START-like_dom_sf"/>
</dbReference>
<comment type="caution">
    <text evidence="1">The sequence shown here is derived from an EMBL/GenBank/DDBJ whole genome shotgun (WGS) entry which is preliminary data.</text>
</comment>
<evidence type="ECO:0000313" key="2">
    <source>
        <dbReference type="Proteomes" id="UP000289718"/>
    </source>
</evidence>
<dbReference type="RefSeq" id="WP_129060833.1">
    <property type="nucleotide sequence ID" value="NZ_NXIE01000002.1"/>
</dbReference>
<dbReference type="Gene3D" id="3.30.530.20">
    <property type="match status" value="1"/>
</dbReference>
<dbReference type="OrthoDB" id="9801773at2"/>
<dbReference type="EMBL" id="NXIE01000002">
    <property type="protein sequence ID" value="RXK13014.1"/>
    <property type="molecule type" value="Genomic_DNA"/>
</dbReference>
<organism evidence="1 2">
    <name type="scientific">Halarcobacter mediterraneus</name>
    <dbReference type="NCBI Taxonomy" id="2023153"/>
    <lineage>
        <taxon>Bacteria</taxon>
        <taxon>Pseudomonadati</taxon>
        <taxon>Campylobacterota</taxon>
        <taxon>Epsilonproteobacteria</taxon>
        <taxon>Campylobacterales</taxon>
        <taxon>Arcobacteraceae</taxon>
        <taxon>Halarcobacter</taxon>
    </lineage>
</organism>
<dbReference type="Proteomes" id="UP000289718">
    <property type="component" value="Unassembled WGS sequence"/>
</dbReference>
<dbReference type="CDD" id="cd07820">
    <property type="entry name" value="SRPBCC_3"/>
    <property type="match status" value="1"/>
</dbReference>
<dbReference type="SUPFAM" id="SSF55961">
    <property type="entry name" value="Bet v1-like"/>
    <property type="match status" value="1"/>
</dbReference>
<keyword evidence="2" id="KW-1185">Reference proteome</keyword>
<dbReference type="AlphaFoldDB" id="A0A4V1M1A8"/>
<name>A0A4V1M1A8_9BACT</name>
<evidence type="ECO:0000313" key="1">
    <source>
        <dbReference type="EMBL" id="RXK13014.1"/>
    </source>
</evidence>
<proteinExistence type="predicted"/>
<gene>
    <name evidence="1" type="ORF">CP965_04210</name>
</gene>
<reference evidence="1 2" key="1">
    <citation type="submission" date="2017-09" db="EMBL/GenBank/DDBJ databases">
        <title>Genomics of the genus Arcobacter.</title>
        <authorList>
            <person name="Perez-Cataluna A."/>
            <person name="Figueras M.J."/>
            <person name="Salas-Masso N."/>
        </authorList>
    </citation>
    <scope>NUCLEOTIDE SEQUENCE [LARGE SCALE GENOMIC DNA]</scope>
    <source>
        <strain evidence="1 2">F156-34</strain>
    </source>
</reference>
<sequence length="148" mass="17779">MKKYEKISLISCELEELFDFHLDVNNLKAITPDNIQITFLKENFTPKKNEVLKIKTVKNFLPINWEVKIEKLERPNILVDLALKSPFRYWKHYHIFTKKGNLCELKDIVEYELPFGIIGNFFNFLIQRELNTMFTFRHKITKELLTKV</sequence>